<feature type="domain" description="Peptidase C14 caspase" evidence="1">
    <location>
        <begin position="6"/>
        <end position="269"/>
    </location>
</feature>
<accession>A0AB39QJZ3</accession>
<dbReference type="InterPro" id="IPR011600">
    <property type="entry name" value="Pept_C14_caspase"/>
</dbReference>
<proteinExistence type="predicted"/>
<reference evidence="2" key="1">
    <citation type="submission" date="2024-07" db="EMBL/GenBank/DDBJ databases">
        <authorList>
            <person name="Yu S.T."/>
        </authorList>
    </citation>
    <scope>NUCLEOTIDE SEQUENCE</scope>
    <source>
        <strain evidence="2">R39</strain>
    </source>
</reference>
<dbReference type="InterPro" id="IPR050452">
    <property type="entry name" value="Metacaspase"/>
</dbReference>
<evidence type="ECO:0000313" key="2">
    <source>
        <dbReference type="EMBL" id="XDQ42756.1"/>
    </source>
</evidence>
<protein>
    <submittedName>
        <fullName evidence="2">Caspase family protein</fullName>
    </submittedName>
</protein>
<gene>
    <name evidence="2" type="ORF">AB5J52_11090</name>
</gene>
<dbReference type="PANTHER" id="PTHR48104:SF30">
    <property type="entry name" value="METACASPASE-1"/>
    <property type="match status" value="1"/>
</dbReference>
<organism evidence="2">
    <name type="scientific">Streptomyces sp. R39</name>
    <dbReference type="NCBI Taxonomy" id="3238631"/>
    <lineage>
        <taxon>Bacteria</taxon>
        <taxon>Bacillati</taxon>
        <taxon>Actinomycetota</taxon>
        <taxon>Actinomycetes</taxon>
        <taxon>Kitasatosporales</taxon>
        <taxon>Streptomycetaceae</taxon>
        <taxon>Streptomyces</taxon>
    </lineage>
</organism>
<dbReference type="Pfam" id="PF00656">
    <property type="entry name" value="Peptidase_C14"/>
    <property type="match status" value="1"/>
</dbReference>
<dbReference type="PANTHER" id="PTHR48104">
    <property type="entry name" value="METACASPASE-4"/>
    <property type="match status" value="1"/>
</dbReference>
<dbReference type="RefSeq" id="WP_369222074.1">
    <property type="nucleotide sequence ID" value="NZ_CP163441.1"/>
</dbReference>
<sequence length="682" mass="73258">MAQAVYALLVGVNKYQGAVTQLDGCVDDVLAFETFLRGRVPDGRLQVRRLVNEEATRQAVIDGFTTHLARAGAQDAAVFCFAGHGSLEPVEERFWHLEPTGWNQTLVCHDSRLPGIPDLADKEINELVAAVAATGAHVLSILDSCHSGGATRGSGVRTRSVPPAAAPRPFEQYLPALRASWAAHARDTGGSDDTPAVPADPPRQVTLSACESLQEARELLVGGQVRGVFSVMLQRALTRLGATATYRDLLGATSADVRDRVLEQDPVGYAMPPQALDEPLFGGAVQPREHGISLEYHRDQWWIDAGSVHGVQPPNGADTVVLAVLPTPERPGAPTGTPLGRVRVTDVEPARSRVTVEPSDWRPESGTRYPTVVVDVPLPQAAVEVRGDNTAAVRLVREAIAGSPHLGEGAVDPGVQGDRFVVLAESALGGAEPGLVVARSDGTPLATPVPATADGAAAVLHRLEHLARWHLIKRLDNPGSWITDRVRVEIVAAEPGEMAPPAPGSRPPLTPGADGRIHLHYEKAGAIWRRPYVWIYLHNDSPRDLYCTLLDLTDRFRCHSRLYPGGLLPSGTATVAYDGRPVDISLPAERLAVPGSQVLDHLKLIASEQRFAPDAFDLPILDARCPRPTARITSRRTPLDRLAARVVTRDLGDYGAGAPEWTTALVTLRTFGPPDTRHGESR</sequence>
<dbReference type="AlphaFoldDB" id="A0AB39QJZ3"/>
<dbReference type="Gene3D" id="3.40.50.1460">
    <property type="match status" value="1"/>
</dbReference>
<dbReference type="GO" id="GO:0006508">
    <property type="term" value="P:proteolysis"/>
    <property type="evidence" value="ECO:0007669"/>
    <property type="project" value="InterPro"/>
</dbReference>
<dbReference type="GO" id="GO:0005737">
    <property type="term" value="C:cytoplasm"/>
    <property type="evidence" value="ECO:0007669"/>
    <property type="project" value="TreeGrafter"/>
</dbReference>
<dbReference type="GO" id="GO:0004197">
    <property type="term" value="F:cysteine-type endopeptidase activity"/>
    <property type="evidence" value="ECO:0007669"/>
    <property type="project" value="InterPro"/>
</dbReference>
<evidence type="ECO:0000259" key="1">
    <source>
        <dbReference type="Pfam" id="PF00656"/>
    </source>
</evidence>
<name>A0AB39QJZ3_9ACTN</name>
<dbReference type="EMBL" id="CP163441">
    <property type="protein sequence ID" value="XDQ42756.1"/>
    <property type="molecule type" value="Genomic_DNA"/>
</dbReference>